<dbReference type="AlphaFoldDB" id="A0AA88YHQ2"/>
<gene>
    <name evidence="2" type="ORF">FSP39_005367</name>
</gene>
<protein>
    <recommendedName>
        <fullName evidence="4">Mammalian ependymin-related protein 1</fullName>
    </recommendedName>
</protein>
<dbReference type="GO" id="GO:0005764">
    <property type="term" value="C:lysosome"/>
    <property type="evidence" value="ECO:0007669"/>
    <property type="project" value="TreeGrafter"/>
</dbReference>
<dbReference type="InterPro" id="IPR001299">
    <property type="entry name" value="Ependymin"/>
</dbReference>
<dbReference type="EMBL" id="VSWD01000003">
    <property type="protein sequence ID" value="KAK3105775.1"/>
    <property type="molecule type" value="Genomic_DNA"/>
</dbReference>
<evidence type="ECO:0000313" key="3">
    <source>
        <dbReference type="Proteomes" id="UP001186944"/>
    </source>
</evidence>
<keyword evidence="1" id="KW-0732">Signal</keyword>
<feature type="signal peptide" evidence="1">
    <location>
        <begin position="1"/>
        <end position="16"/>
    </location>
</feature>
<dbReference type="GO" id="GO:0005576">
    <property type="term" value="C:extracellular region"/>
    <property type="evidence" value="ECO:0007669"/>
    <property type="project" value="InterPro"/>
</dbReference>
<dbReference type="PANTHER" id="PTHR10697">
    <property type="entry name" value="MAMMALIAN EPENDYMIN-RELATED PROTEIN 1"/>
    <property type="match status" value="1"/>
</dbReference>
<evidence type="ECO:0000313" key="2">
    <source>
        <dbReference type="EMBL" id="KAK3105775.1"/>
    </source>
</evidence>
<reference evidence="2" key="1">
    <citation type="submission" date="2019-08" db="EMBL/GenBank/DDBJ databases">
        <title>The improved chromosome-level genome for the pearl oyster Pinctada fucata martensii using PacBio sequencing and Hi-C.</title>
        <authorList>
            <person name="Zheng Z."/>
        </authorList>
    </citation>
    <scope>NUCLEOTIDE SEQUENCE</scope>
    <source>
        <strain evidence="2">ZZ-2019</strain>
        <tissue evidence="2">Adductor muscle</tissue>
    </source>
</reference>
<sequence>MYTLLCLLGLSVVVLGQIPRACDSPPQWESREIRIDREQNFEIRRLLTYDATNRRERRLEEIEIGSNRTFVDEVILWNENVQYTLDLKTRKCNKTVPYRPWRERGVPPGSRFDFEVVVGAAGVENEHVNILYFSWNSTDGDRNLGMVTSPNCVPIQNYHLSQKYGLEESTYYDVTVGIKDPMNFIPPEECANL</sequence>
<comment type="caution">
    <text evidence="2">The sequence shown here is derived from an EMBL/GenBank/DDBJ whole genome shotgun (WGS) entry which is preliminary data.</text>
</comment>
<dbReference type="PANTHER" id="PTHR10697:SF1">
    <property type="entry name" value="MAMMALIAN EPENDYMIN-RELATED PROTEIN 1"/>
    <property type="match status" value="1"/>
</dbReference>
<dbReference type="Pfam" id="PF00811">
    <property type="entry name" value="Ependymin"/>
    <property type="match status" value="1"/>
</dbReference>
<dbReference type="GO" id="GO:0007160">
    <property type="term" value="P:cell-matrix adhesion"/>
    <property type="evidence" value="ECO:0007669"/>
    <property type="project" value="InterPro"/>
</dbReference>
<keyword evidence="3" id="KW-1185">Reference proteome</keyword>
<feature type="chain" id="PRO_5041726425" description="Mammalian ependymin-related protein 1" evidence="1">
    <location>
        <begin position="17"/>
        <end position="193"/>
    </location>
</feature>
<organism evidence="2 3">
    <name type="scientific">Pinctada imbricata</name>
    <name type="common">Atlantic pearl-oyster</name>
    <name type="synonym">Pinctada martensii</name>
    <dbReference type="NCBI Taxonomy" id="66713"/>
    <lineage>
        <taxon>Eukaryota</taxon>
        <taxon>Metazoa</taxon>
        <taxon>Spiralia</taxon>
        <taxon>Lophotrochozoa</taxon>
        <taxon>Mollusca</taxon>
        <taxon>Bivalvia</taxon>
        <taxon>Autobranchia</taxon>
        <taxon>Pteriomorphia</taxon>
        <taxon>Pterioida</taxon>
        <taxon>Pterioidea</taxon>
        <taxon>Pteriidae</taxon>
        <taxon>Pinctada</taxon>
    </lineage>
</organism>
<dbReference type="GO" id="GO:0005509">
    <property type="term" value="F:calcium ion binding"/>
    <property type="evidence" value="ECO:0007669"/>
    <property type="project" value="InterPro"/>
</dbReference>
<name>A0AA88YHQ2_PINIB</name>
<dbReference type="Proteomes" id="UP001186944">
    <property type="component" value="Unassembled WGS sequence"/>
</dbReference>
<evidence type="ECO:0000256" key="1">
    <source>
        <dbReference type="SAM" id="SignalP"/>
    </source>
</evidence>
<evidence type="ECO:0008006" key="4">
    <source>
        <dbReference type="Google" id="ProtNLM"/>
    </source>
</evidence>
<accession>A0AA88YHQ2</accession>
<proteinExistence type="predicted"/>